<feature type="region of interest" description="Disordered" evidence="1">
    <location>
        <begin position="340"/>
        <end position="367"/>
    </location>
</feature>
<organism evidence="2 3">
    <name type="scientific">Rhodnius prolixus</name>
    <name type="common">Triatomid bug</name>
    <dbReference type="NCBI Taxonomy" id="13249"/>
    <lineage>
        <taxon>Eukaryota</taxon>
        <taxon>Metazoa</taxon>
        <taxon>Ecdysozoa</taxon>
        <taxon>Arthropoda</taxon>
        <taxon>Hexapoda</taxon>
        <taxon>Insecta</taxon>
        <taxon>Pterygota</taxon>
        <taxon>Neoptera</taxon>
        <taxon>Paraneoptera</taxon>
        <taxon>Hemiptera</taxon>
        <taxon>Heteroptera</taxon>
        <taxon>Panheteroptera</taxon>
        <taxon>Cimicomorpha</taxon>
        <taxon>Reduviidae</taxon>
        <taxon>Triatominae</taxon>
        <taxon>Rhodnius</taxon>
    </lineage>
</organism>
<dbReference type="EMBL" id="ACPB03005937">
    <property type="status" value="NOT_ANNOTATED_CDS"/>
    <property type="molecule type" value="Genomic_DNA"/>
</dbReference>
<sequence>STFNTKIQNKSILTNRTLVGADPNKFCWTRKLAKHIKEFLPNSKYWEKVDWQSFDPKPLKLKPLKLKSGIITPKLFRYLHCKPDEGCLSSSAISTKSIKTSEATCNSSDLHTMTHSSKRIERIFPTNRLDNLRKYKKKYDWEGETIDNSFLLGTSEVDSAFLKEHLKRPKRVLYENQRKNHRKFKDYKEINRLTRENIENILIKNSLSQKNRKKNYEREFKKIGHQTRSISDKKERRKSKNKQKKRESSKNNGHAERKKRRDKSSHNRRLTRKLIEAGESYKRDFLSAMKDGKVDMELLNEIIGMYTASAALKGKTLPPTNQQPTVAIYQTTVKIGDETAASKVEDAERDSQQEGEPMIDDNSSGDQAISKSVMSAARMYSPSFTQSTYEMVNDDEEHDQFAHLWLNVGIGQINQDMVKYILRPESSRLSLPYFIYEMFENGLDREIAEVREAVSEEKFYEEDQIMFFKIFLLLLSILIFLPPGEYYLKEESEVCEFERFETEKYVRFHTENQLNKLFTKFHSDPYEEVEEKRARWDLQQLGDEYFIPWKVIKRRIAQLETFRSEQLFHRIPDTESTVSQELCFITDLKRHVGPYLVRAITEVLLLRPNEKPIEWLVRYLDNIIGTNAYEKEMNKRDRDLMRINDDLYVNKLYKPRRFHTIEEPESPDEKSESEITIETELPIDWDPYAWVRPCKKKDESILDFLHGEVMSSETFKETPSQISIHSEDYLSVTSQMTVGSSIYSLSVETLTDEIIEASLTSDKDVEYEEMLQEMAKYPTGYAMDPDVPPPFELIGEDVHFRDSFKPIEPPVRFYSAFNLPTQKTLEEDETNLGMGVLDLFGDEELDNYGYVVDYDTTDDEYDTDYEQTEEVSQNGPIVEDYEESTYDDAQLDVDAEVNSMPPVLDDDSAEALKGILKDRSSAGDR</sequence>
<protein>
    <submittedName>
        <fullName evidence="2">Uncharacterized protein</fullName>
    </submittedName>
</protein>
<reference evidence="2" key="1">
    <citation type="submission" date="2015-05" db="UniProtKB">
        <authorList>
            <consortium name="EnsemblMetazoa"/>
        </authorList>
    </citation>
    <scope>IDENTIFICATION</scope>
</reference>
<keyword evidence="3" id="KW-1185">Reference proteome</keyword>
<dbReference type="HOGENOM" id="CLU_315844_0_0_1"/>
<dbReference type="InterPro" id="IPR049630">
    <property type="entry name" value="DYDC-like_DD"/>
</dbReference>
<feature type="compositionally biased region" description="Basic residues" evidence="1">
    <location>
        <begin position="235"/>
        <end position="245"/>
    </location>
</feature>
<feature type="compositionally biased region" description="Basic residues" evidence="1">
    <location>
        <begin position="256"/>
        <end position="272"/>
    </location>
</feature>
<dbReference type="EnsemblMetazoa" id="RPRC014600-RA">
    <property type="protein sequence ID" value="RPRC014600-PA"/>
    <property type="gene ID" value="RPRC014600"/>
</dbReference>
<dbReference type="VEuPathDB" id="VectorBase:RPRC014600"/>
<evidence type="ECO:0000256" key="1">
    <source>
        <dbReference type="SAM" id="MobiDB-lite"/>
    </source>
</evidence>
<proteinExistence type="predicted"/>
<feature type="region of interest" description="Disordered" evidence="1">
    <location>
        <begin position="209"/>
        <end position="275"/>
    </location>
</feature>
<feature type="compositionally biased region" description="Basic and acidic residues" evidence="1">
    <location>
        <begin position="246"/>
        <end position="255"/>
    </location>
</feature>
<feature type="compositionally biased region" description="Basic and acidic residues" evidence="1">
    <location>
        <begin position="343"/>
        <end position="352"/>
    </location>
</feature>
<accession>T1IE80</accession>
<dbReference type="Proteomes" id="UP000015103">
    <property type="component" value="Unassembled WGS sequence"/>
</dbReference>
<dbReference type="AlphaFoldDB" id="T1IE80"/>
<dbReference type="InParanoid" id="T1IE80"/>
<name>T1IE80_RHOPR</name>
<dbReference type="CDD" id="cd22966">
    <property type="entry name" value="DD_DYDC-like"/>
    <property type="match status" value="1"/>
</dbReference>
<evidence type="ECO:0000313" key="2">
    <source>
        <dbReference type="EnsemblMetazoa" id="RPRC014600-PA"/>
    </source>
</evidence>
<evidence type="ECO:0000313" key="3">
    <source>
        <dbReference type="Proteomes" id="UP000015103"/>
    </source>
</evidence>